<comment type="similarity">
    <text evidence="1">Belongs to the metallophosphoesterase superfamily. YfcE family.</text>
</comment>
<dbReference type="Gene3D" id="3.60.21.10">
    <property type="match status" value="1"/>
</dbReference>
<evidence type="ECO:0000313" key="5">
    <source>
        <dbReference type="Proteomes" id="UP000307517"/>
    </source>
</evidence>
<accession>A0A508YXR6</accession>
<evidence type="ECO:0000313" key="6">
    <source>
        <dbReference type="Proteomes" id="UP000552935"/>
    </source>
</evidence>
<gene>
    <name evidence="4" type="ORF">E6L36_03220</name>
    <name evidence="3" type="ORF">H0N82_10210</name>
</gene>
<dbReference type="InterPro" id="IPR011152">
    <property type="entry name" value="Pesterase_MJ0912"/>
</dbReference>
<name>A0A508YXR6_LACRH</name>
<reference evidence="4 5" key="1">
    <citation type="submission" date="2019-04" db="EMBL/GenBank/DDBJ databases">
        <title>Genome Announcement to Ensure Probiotic Safety of Lactobacillus rhamnosus UBLR-58.</title>
        <authorList>
            <person name="Sulthana A."/>
            <person name="Lakshmi S.G."/>
            <person name="Madempudi R.S."/>
        </authorList>
    </citation>
    <scope>NUCLEOTIDE SEQUENCE [LARGE SCALE GENOMIC DNA]</scope>
    <source>
        <strain evidence="4 5">UBLR-58</strain>
    </source>
</reference>
<feature type="domain" description="Calcineurin-like phosphoesterase" evidence="2">
    <location>
        <begin position="4"/>
        <end position="208"/>
    </location>
</feature>
<dbReference type="InterPro" id="IPR050126">
    <property type="entry name" value="Ap4A_hydrolase"/>
</dbReference>
<dbReference type="EMBL" id="JACCKI010000008">
    <property type="protein sequence ID" value="NZA05453.1"/>
    <property type="molecule type" value="Genomic_DNA"/>
</dbReference>
<comment type="caution">
    <text evidence="3">The sequence shown here is derived from an EMBL/GenBank/DDBJ whole genome shotgun (WGS) entry which is preliminary data.</text>
</comment>
<dbReference type="GO" id="GO:0016791">
    <property type="term" value="F:phosphatase activity"/>
    <property type="evidence" value="ECO:0007669"/>
    <property type="project" value="TreeGrafter"/>
</dbReference>
<dbReference type="RefSeq" id="WP_014571553.1">
    <property type="nucleotide sequence ID" value="NZ_CABFNI010000018.1"/>
</dbReference>
<evidence type="ECO:0000313" key="3">
    <source>
        <dbReference type="EMBL" id="NZA05453.1"/>
    </source>
</evidence>
<protein>
    <submittedName>
        <fullName evidence="3 4">Metallophosphoesterase</fullName>
    </submittedName>
</protein>
<dbReference type="Proteomes" id="UP000552935">
    <property type="component" value="Unassembled WGS sequence"/>
</dbReference>
<evidence type="ECO:0000259" key="2">
    <source>
        <dbReference type="Pfam" id="PF12850"/>
    </source>
</evidence>
<proteinExistence type="inferred from homology"/>
<dbReference type="AlphaFoldDB" id="A0A508YXR6"/>
<dbReference type="InterPro" id="IPR024654">
    <property type="entry name" value="Calcineurin-like_PHP_lpxH"/>
</dbReference>
<dbReference type="Proteomes" id="UP000307517">
    <property type="component" value="Unassembled WGS sequence"/>
</dbReference>
<dbReference type="PANTHER" id="PTHR42850:SF2">
    <property type="entry name" value="BLL5683 PROTEIN"/>
    <property type="match status" value="1"/>
</dbReference>
<dbReference type="InterPro" id="IPR029052">
    <property type="entry name" value="Metallo-depent_PP-like"/>
</dbReference>
<dbReference type="PANTHER" id="PTHR42850">
    <property type="entry name" value="METALLOPHOSPHOESTERASE"/>
    <property type="match status" value="1"/>
</dbReference>
<organism evidence="3 6">
    <name type="scientific">Lacticaseibacillus rhamnosus</name>
    <name type="common">Lactobacillus rhamnosus</name>
    <dbReference type="NCBI Taxonomy" id="47715"/>
    <lineage>
        <taxon>Bacteria</taxon>
        <taxon>Bacillati</taxon>
        <taxon>Bacillota</taxon>
        <taxon>Bacilli</taxon>
        <taxon>Lactobacillales</taxon>
        <taxon>Lactobacillaceae</taxon>
        <taxon>Lacticaseibacillus</taxon>
    </lineage>
</organism>
<evidence type="ECO:0000313" key="4">
    <source>
        <dbReference type="EMBL" id="THC79505.1"/>
    </source>
</evidence>
<dbReference type="Pfam" id="PF12850">
    <property type="entry name" value="Metallophos_2"/>
    <property type="match status" value="1"/>
</dbReference>
<evidence type="ECO:0000256" key="1">
    <source>
        <dbReference type="ARBA" id="ARBA00008950"/>
    </source>
</evidence>
<dbReference type="SUPFAM" id="SSF56300">
    <property type="entry name" value="Metallo-dependent phosphatases"/>
    <property type="match status" value="1"/>
</dbReference>
<dbReference type="GO" id="GO:0005737">
    <property type="term" value="C:cytoplasm"/>
    <property type="evidence" value="ECO:0007669"/>
    <property type="project" value="TreeGrafter"/>
</dbReference>
<reference evidence="3 6" key="2">
    <citation type="submission" date="2020-07" db="EMBL/GenBank/DDBJ databases">
        <title>Organ Donor 1.</title>
        <authorList>
            <person name="Marsh A.J."/>
            <person name="Azcarate-Peril M.A."/>
        </authorList>
    </citation>
    <scope>NUCLEOTIDE SEQUENCE [LARGE SCALE GENOMIC DNA]</scope>
    <source>
        <strain evidence="3 6">AMC0712</strain>
    </source>
</reference>
<sequence length="263" mass="29642">MTTIAVFSDIHGNLAALEAVYADAIQHGSGAYWFLGDLFGPGPDVQPLWEELQTINPTIKIRGNWEDFLVTTWSGKDRLSTTQKKIEAYILNHLHDPAKICATLASWPLHQEVTVNGVQIGLSHHLPANNSGDTLSVRAEGSALSALFSGPRSTLDLAIYAHIHHPTMRYVDLSMPIQTADAFDYAKADERLVLNLGSVGLPFDKPTRRYQEWRAEYLLLEVTDDGAINPQFRRISYDLQREFKQALAMDMPFVENYRHNFYI</sequence>
<dbReference type="EMBL" id="SSHM01000001">
    <property type="protein sequence ID" value="THC79505.1"/>
    <property type="molecule type" value="Genomic_DNA"/>
</dbReference>
<dbReference type="PIRSF" id="PIRSF000883">
    <property type="entry name" value="Pesterase_MJ0912"/>
    <property type="match status" value="1"/>
</dbReference>